<dbReference type="EMBL" id="ADLK01000028">
    <property type="protein sequence ID" value="KMW17014.1"/>
    <property type="molecule type" value="Genomic_DNA"/>
</dbReference>
<name>A0A0J9BXT3_9FIRM</name>
<sequence>MLELKDFMPINFLKKEKFTGSHKGMRFQMEKVEAEGEEKPKLGVTVWPEPYGYDATPDSEKEKVLFDFNADGLAQGVDWVNQQFEAQAGRWKAASLR</sequence>
<evidence type="ECO:0000313" key="2">
    <source>
        <dbReference type="Proteomes" id="UP000037392"/>
    </source>
</evidence>
<reference evidence="1 2" key="1">
    <citation type="submission" date="2011-04" db="EMBL/GenBank/DDBJ databases">
        <title>The Genome Sequence of Clostridium citroniae WAL-19142.</title>
        <authorList>
            <consortium name="The Broad Institute Genome Sequencing Platform"/>
            <person name="Earl A."/>
            <person name="Ward D."/>
            <person name="Feldgarden M."/>
            <person name="Gevers D."/>
            <person name="Warren Y.A."/>
            <person name="Tyrrell K.L."/>
            <person name="Citron D.M."/>
            <person name="Goldstein E.J."/>
            <person name="Daigneault M."/>
            <person name="Allen-Vercoe E."/>
            <person name="Young S.K."/>
            <person name="Zeng Q."/>
            <person name="Gargeya S."/>
            <person name="Fitzgerald M."/>
            <person name="Haas B."/>
            <person name="Abouelleil A."/>
            <person name="Alvarado L."/>
            <person name="Arachchi H.M."/>
            <person name="Berlin A."/>
            <person name="Brown A."/>
            <person name="Chapman S.B."/>
            <person name="Chen Z."/>
            <person name="Dunbar C."/>
            <person name="Freedman E."/>
            <person name="Gearin G."/>
            <person name="Gellesch M."/>
            <person name="Goldberg J."/>
            <person name="Griggs A."/>
            <person name="Gujja S."/>
            <person name="Heilman E.R."/>
            <person name="Heiman D."/>
            <person name="Howarth C."/>
            <person name="Larson L."/>
            <person name="Lui A."/>
            <person name="MacDonald P.J."/>
            <person name="Mehta T."/>
            <person name="Montmayeur A."/>
            <person name="Murphy C."/>
            <person name="Neiman D."/>
            <person name="Pearson M."/>
            <person name="Priest M."/>
            <person name="Roberts A."/>
            <person name="Saif S."/>
            <person name="Shea T."/>
            <person name="Shenoy N."/>
            <person name="Sisk P."/>
            <person name="Stolte C."/>
            <person name="Sykes S."/>
            <person name="White J."/>
            <person name="Yandava C."/>
            <person name="Wortman J."/>
            <person name="Nusbaum C."/>
            <person name="Birren B."/>
        </authorList>
    </citation>
    <scope>NUCLEOTIDE SEQUENCE [LARGE SCALE GENOMIC DNA]</scope>
    <source>
        <strain evidence="1 2">WAL-19142</strain>
    </source>
</reference>
<dbReference type="Proteomes" id="UP000037392">
    <property type="component" value="Unassembled WGS sequence"/>
</dbReference>
<organism evidence="1 2">
    <name type="scientific">[Clostridium] citroniae WAL-19142</name>
    <dbReference type="NCBI Taxonomy" id="742734"/>
    <lineage>
        <taxon>Bacteria</taxon>
        <taxon>Bacillati</taxon>
        <taxon>Bacillota</taxon>
        <taxon>Clostridia</taxon>
        <taxon>Lachnospirales</taxon>
        <taxon>Lachnospiraceae</taxon>
        <taxon>Enterocloster</taxon>
    </lineage>
</organism>
<dbReference type="RefSeq" id="WP_007865039.1">
    <property type="nucleotide sequence ID" value="NZ_KQ235880.1"/>
</dbReference>
<proteinExistence type="predicted"/>
<accession>A0A0J9BXT3</accession>
<protein>
    <recommendedName>
        <fullName evidence="3">GNAT family acetyltransferase</fullName>
    </recommendedName>
</protein>
<dbReference type="OrthoDB" id="1768345at2"/>
<gene>
    <name evidence="1" type="ORF">HMPREF9470_03667</name>
</gene>
<dbReference type="PATRIC" id="fig|742734.4.peg.3935"/>
<comment type="caution">
    <text evidence="1">The sequence shown here is derived from an EMBL/GenBank/DDBJ whole genome shotgun (WGS) entry which is preliminary data.</text>
</comment>
<evidence type="ECO:0008006" key="3">
    <source>
        <dbReference type="Google" id="ProtNLM"/>
    </source>
</evidence>
<dbReference type="AlphaFoldDB" id="A0A0J9BXT3"/>
<evidence type="ECO:0000313" key="1">
    <source>
        <dbReference type="EMBL" id="KMW17014.1"/>
    </source>
</evidence>
<dbReference type="GeneID" id="93162571"/>